<accession>A0AAE0XH65</accession>
<gene>
    <name evidence="2" type="ORF">B0T22DRAFT_449611</name>
</gene>
<dbReference type="Proteomes" id="UP001270362">
    <property type="component" value="Unassembled WGS sequence"/>
</dbReference>
<dbReference type="EMBL" id="JAULSO010000001">
    <property type="protein sequence ID" value="KAK3693335.1"/>
    <property type="molecule type" value="Genomic_DNA"/>
</dbReference>
<feature type="region of interest" description="Disordered" evidence="1">
    <location>
        <begin position="59"/>
        <end position="91"/>
    </location>
</feature>
<evidence type="ECO:0000256" key="1">
    <source>
        <dbReference type="SAM" id="MobiDB-lite"/>
    </source>
</evidence>
<proteinExistence type="predicted"/>
<evidence type="ECO:0000313" key="3">
    <source>
        <dbReference type="Proteomes" id="UP001270362"/>
    </source>
</evidence>
<protein>
    <submittedName>
        <fullName evidence="2">Uncharacterized protein</fullName>
    </submittedName>
</protein>
<reference evidence="2" key="1">
    <citation type="journal article" date="2023" name="Mol. Phylogenet. Evol.">
        <title>Genome-scale phylogeny and comparative genomics of the fungal order Sordariales.</title>
        <authorList>
            <person name="Hensen N."/>
            <person name="Bonometti L."/>
            <person name="Westerberg I."/>
            <person name="Brannstrom I.O."/>
            <person name="Guillou S."/>
            <person name="Cros-Aarteil S."/>
            <person name="Calhoun S."/>
            <person name="Haridas S."/>
            <person name="Kuo A."/>
            <person name="Mondo S."/>
            <person name="Pangilinan J."/>
            <person name="Riley R."/>
            <person name="LaButti K."/>
            <person name="Andreopoulos B."/>
            <person name="Lipzen A."/>
            <person name="Chen C."/>
            <person name="Yan M."/>
            <person name="Daum C."/>
            <person name="Ng V."/>
            <person name="Clum A."/>
            <person name="Steindorff A."/>
            <person name="Ohm R.A."/>
            <person name="Martin F."/>
            <person name="Silar P."/>
            <person name="Natvig D.O."/>
            <person name="Lalanne C."/>
            <person name="Gautier V."/>
            <person name="Ament-Velasquez S.L."/>
            <person name="Kruys A."/>
            <person name="Hutchinson M.I."/>
            <person name="Powell A.J."/>
            <person name="Barry K."/>
            <person name="Miller A.N."/>
            <person name="Grigoriev I.V."/>
            <person name="Debuchy R."/>
            <person name="Gladieux P."/>
            <person name="Hiltunen Thoren M."/>
            <person name="Johannesson H."/>
        </authorList>
    </citation>
    <scope>NUCLEOTIDE SEQUENCE</scope>
    <source>
        <strain evidence="2">CBS 314.62</strain>
    </source>
</reference>
<feature type="region of interest" description="Disordered" evidence="1">
    <location>
        <begin position="148"/>
        <end position="169"/>
    </location>
</feature>
<name>A0AAE0XH65_9PEZI</name>
<sequence>MASIHTQTDQAKAKSNELLDILAETDHAPAQLAQQKQLIADLQTELAASDKRVAEASAHLASQLKSQEKSRTSLLRRLPPKAHNQGENYSEKGLKEELEYLSALQASSSEKQTNQTLTQQLFAAQTPLSHLESLAARHAQAQHALDALYDPTGTNPPAYSAAQKLPEEEDATKQLTTAAAAYHEVQTTAAAEAIAVPLLRDALRSMVSVLNAMRDATAAKIFADRGVPGKKPEETALTRAETQLSAARLAVTQARKRSACVPDMPVIDIERERLMRLMYSGNLDGEAGKRGVEEAAGRVKSAADAVDRMVTEAVARCREMDPLVRRRGEELRGARGELQRVRRAAFESRSLGERAG</sequence>
<keyword evidence="3" id="KW-1185">Reference proteome</keyword>
<reference evidence="2" key="2">
    <citation type="submission" date="2023-06" db="EMBL/GenBank/DDBJ databases">
        <authorList>
            <consortium name="Lawrence Berkeley National Laboratory"/>
            <person name="Haridas S."/>
            <person name="Hensen N."/>
            <person name="Bonometti L."/>
            <person name="Westerberg I."/>
            <person name="Brannstrom I.O."/>
            <person name="Guillou S."/>
            <person name="Cros-Aarteil S."/>
            <person name="Calhoun S."/>
            <person name="Kuo A."/>
            <person name="Mondo S."/>
            <person name="Pangilinan J."/>
            <person name="Riley R."/>
            <person name="Labutti K."/>
            <person name="Andreopoulos B."/>
            <person name="Lipzen A."/>
            <person name="Chen C."/>
            <person name="Yanf M."/>
            <person name="Daum C."/>
            <person name="Ng V."/>
            <person name="Clum A."/>
            <person name="Steindorff A."/>
            <person name="Ohm R."/>
            <person name="Martin F."/>
            <person name="Silar P."/>
            <person name="Natvig D."/>
            <person name="Lalanne C."/>
            <person name="Gautier V."/>
            <person name="Ament-Velasquez S.L."/>
            <person name="Kruys A."/>
            <person name="Hutchinson M.I."/>
            <person name="Powell A.J."/>
            <person name="Barry K."/>
            <person name="Miller A.N."/>
            <person name="Grigoriev I.V."/>
            <person name="Debuchy R."/>
            <person name="Gladieux P."/>
            <person name="Thoren M.H."/>
            <person name="Johannesson H."/>
        </authorList>
    </citation>
    <scope>NUCLEOTIDE SEQUENCE</scope>
    <source>
        <strain evidence="2">CBS 314.62</strain>
    </source>
</reference>
<evidence type="ECO:0000313" key="2">
    <source>
        <dbReference type="EMBL" id="KAK3693335.1"/>
    </source>
</evidence>
<organism evidence="2 3">
    <name type="scientific">Podospora appendiculata</name>
    <dbReference type="NCBI Taxonomy" id="314037"/>
    <lineage>
        <taxon>Eukaryota</taxon>
        <taxon>Fungi</taxon>
        <taxon>Dikarya</taxon>
        <taxon>Ascomycota</taxon>
        <taxon>Pezizomycotina</taxon>
        <taxon>Sordariomycetes</taxon>
        <taxon>Sordariomycetidae</taxon>
        <taxon>Sordariales</taxon>
        <taxon>Podosporaceae</taxon>
        <taxon>Podospora</taxon>
    </lineage>
</organism>
<dbReference type="AlphaFoldDB" id="A0AAE0XH65"/>
<comment type="caution">
    <text evidence="2">The sequence shown here is derived from an EMBL/GenBank/DDBJ whole genome shotgun (WGS) entry which is preliminary data.</text>
</comment>